<dbReference type="EMBL" id="DWYY01000035">
    <property type="protein sequence ID" value="HJA92045.1"/>
    <property type="molecule type" value="Genomic_DNA"/>
</dbReference>
<keyword evidence="3" id="KW-0472">Membrane</keyword>
<feature type="transmembrane region" description="Helical" evidence="3">
    <location>
        <begin position="106"/>
        <end position="132"/>
    </location>
</feature>
<proteinExistence type="predicted"/>
<organism evidence="4 5">
    <name type="scientific">Candidatus Eisenbergiella merdipullorum</name>
    <dbReference type="NCBI Taxonomy" id="2838553"/>
    <lineage>
        <taxon>Bacteria</taxon>
        <taxon>Bacillati</taxon>
        <taxon>Bacillota</taxon>
        <taxon>Clostridia</taxon>
        <taxon>Lachnospirales</taxon>
        <taxon>Lachnospiraceae</taxon>
        <taxon>Eisenbergiella</taxon>
    </lineage>
</organism>
<evidence type="ECO:0000256" key="1">
    <source>
        <dbReference type="SAM" id="Coils"/>
    </source>
</evidence>
<feature type="coiled-coil region" evidence="1">
    <location>
        <begin position="238"/>
        <end position="265"/>
    </location>
</feature>
<protein>
    <submittedName>
        <fullName evidence="4">5-bromo-4-chloroindolyl phosphate hydrolysis family protein</fullName>
    </submittedName>
</protein>
<keyword evidence="3" id="KW-1133">Transmembrane helix</keyword>
<evidence type="ECO:0000313" key="4">
    <source>
        <dbReference type="EMBL" id="HJA92045.1"/>
    </source>
</evidence>
<dbReference type="InterPro" id="IPR018770">
    <property type="entry name" value="ChloroindolylP_hydrolase"/>
</dbReference>
<evidence type="ECO:0000256" key="2">
    <source>
        <dbReference type="SAM" id="MobiDB-lite"/>
    </source>
</evidence>
<keyword evidence="1" id="KW-0175">Coiled coil</keyword>
<dbReference type="Proteomes" id="UP000886858">
    <property type="component" value="Unassembled WGS sequence"/>
</dbReference>
<dbReference type="AlphaFoldDB" id="A0A9D2I362"/>
<sequence>MDYNDWSALGNDIRRMVDDAVNSGDFRRLDENVRRTVADGLENLSESLKKGMGNVTGRKAAPEQGVGRPPQGMVRPSQVRTAGGPGRFRDQTPLFARTFGVQAGAVALLAVGCTVAGGCLIALLIFLIFYLAGMAGNALAVMTGILAVILAGSVAVTWIGKGLLGRTKRFRRYVETLRDRVYCNIDELAAQVGKSPRYVKNDLQKMIASRWFRQGHLDRQETCLIVSDEAYRQYMESERQFELRRKEEEERARREEEEGRGLSEEVRKMMEAGKAYIEKIERSNDAIPGEEISNKISHMQTIVERIFERVKEYPDCADDLRRFMDYYLPTTVKLLDAYEELDGQPVQGENILNGKQEIEKTLDTLNLAFEKLLDSLFEDTAWDVATDISVLQTMLAQEGLTEQKLKAEEKKG</sequence>
<keyword evidence="3" id="KW-0812">Transmembrane</keyword>
<feature type="region of interest" description="Disordered" evidence="2">
    <location>
        <begin position="52"/>
        <end position="83"/>
    </location>
</feature>
<comment type="caution">
    <text evidence="4">The sequence shown here is derived from an EMBL/GenBank/DDBJ whole genome shotgun (WGS) entry which is preliminary data.</text>
</comment>
<evidence type="ECO:0000256" key="3">
    <source>
        <dbReference type="SAM" id="Phobius"/>
    </source>
</evidence>
<accession>A0A9D2I362</accession>
<feature type="transmembrane region" description="Helical" evidence="3">
    <location>
        <begin position="138"/>
        <end position="159"/>
    </location>
</feature>
<name>A0A9D2I362_9FIRM</name>
<reference evidence="4" key="1">
    <citation type="journal article" date="2021" name="PeerJ">
        <title>Extensive microbial diversity within the chicken gut microbiome revealed by metagenomics and culture.</title>
        <authorList>
            <person name="Gilroy R."/>
            <person name="Ravi A."/>
            <person name="Getino M."/>
            <person name="Pursley I."/>
            <person name="Horton D.L."/>
            <person name="Alikhan N.F."/>
            <person name="Baker D."/>
            <person name="Gharbi K."/>
            <person name="Hall N."/>
            <person name="Watson M."/>
            <person name="Adriaenssens E.M."/>
            <person name="Foster-Nyarko E."/>
            <person name="Jarju S."/>
            <person name="Secka A."/>
            <person name="Antonio M."/>
            <person name="Oren A."/>
            <person name="Chaudhuri R.R."/>
            <person name="La Ragione R."/>
            <person name="Hildebrand F."/>
            <person name="Pallen M.J."/>
        </authorList>
    </citation>
    <scope>NUCLEOTIDE SEQUENCE</scope>
    <source>
        <strain evidence="4">CHK179-7159</strain>
    </source>
</reference>
<evidence type="ECO:0000313" key="5">
    <source>
        <dbReference type="Proteomes" id="UP000886858"/>
    </source>
</evidence>
<dbReference type="Pfam" id="PF10112">
    <property type="entry name" value="Halogen_Hydrol"/>
    <property type="match status" value="1"/>
</dbReference>
<gene>
    <name evidence="4" type="ORF">H9717_02815</name>
</gene>
<reference evidence="4" key="2">
    <citation type="submission" date="2021-04" db="EMBL/GenBank/DDBJ databases">
        <authorList>
            <person name="Gilroy R."/>
        </authorList>
    </citation>
    <scope>NUCLEOTIDE SEQUENCE</scope>
    <source>
        <strain evidence="4">CHK179-7159</strain>
    </source>
</reference>